<keyword evidence="4" id="KW-0862">Zinc</keyword>
<dbReference type="GO" id="GO:0000976">
    <property type="term" value="F:transcription cis-regulatory region binding"/>
    <property type="evidence" value="ECO:0007669"/>
    <property type="project" value="TreeGrafter"/>
</dbReference>
<dbReference type="PANTHER" id="PTHR31948:SF119">
    <property type="entry name" value="ZINC-FINGER HOMEODOMAIN PROTEIN 6-LIKE"/>
    <property type="match status" value="1"/>
</dbReference>
<evidence type="ECO:0000256" key="2">
    <source>
        <dbReference type="ARBA" id="ARBA00022723"/>
    </source>
</evidence>
<comment type="caution">
    <text evidence="12">The sequence shown here is derived from an EMBL/GenBank/DDBJ whole genome shotgun (WGS) entry which is preliminary data.</text>
</comment>
<name>A0A9Q1QJ36_9CARY</name>
<dbReference type="NCBIfam" id="TIGR01566">
    <property type="entry name" value="ZF_HD_prot_N"/>
    <property type="match status" value="1"/>
</dbReference>
<organism evidence="12 13">
    <name type="scientific">Carnegiea gigantea</name>
    <dbReference type="NCBI Taxonomy" id="171969"/>
    <lineage>
        <taxon>Eukaryota</taxon>
        <taxon>Viridiplantae</taxon>
        <taxon>Streptophyta</taxon>
        <taxon>Embryophyta</taxon>
        <taxon>Tracheophyta</taxon>
        <taxon>Spermatophyta</taxon>
        <taxon>Magnoliopsida</taxon>
        <taxon>eudicotyledons</taxon>
        <taxon>Gunneridae</taxon>
        <taxon>Pentapetalae</taxon>
        <taxon>Caryophyllales</taxon>
        <taxon>Cactineae</taxon>
        <taxon>Cactaceae</taxon>
        <taxon>Cactoideae</taxon>
        <taxon>Echinocereeae</taxon>
        <taxon>Carnegiea</taxon>
    </lineage>
</organism>
<evidence type="ECO:0000256" key="1">
    <source>
        <dbReference type="ARBA" id="ARBA00004123"/>
    </source>
</evidence>
<evidence type="ECO:0000256" key="8">
    <source>
        <dbReference type="ARBA" id="ARBA00023163"/>
    </source>
</evidence>
<keyword evidence="13" id="KW-1185">Reference proteome</keyword>
<reference evidence="12" key="1">
    <citation type="submission" date="2022-04" db="EMBL/GenBank/DDBJ databases">
        <title>Carnegiea gigantea Genome sequencing and assembly v2.</title>
        <authorList>
            <person name="Copetti D."/>
            <person name="Sanderson M.J."/>
            <person name="Burquez A."/>
            <person name="Wojciechowski M.F."/>
        </authorList>
    </citation>
    <scope>NUCLEOTIDE SEQUENCE</scope>
    <source>
        <strain evidence="12">SGP5-SGP5p</strain>
        <tissue evidence="12">Aerial part</tissue>
    </source>
</reference>
<evidence type="ECO:0000256" key="3">
    <source>
        <dbReference type="ARBA" id="ARBA00022771"/>
    </source>
</evidence>
<dbReference type="InterPro" id="IPR006455">
    <property type="entry name" value="Homeodomain_ZF_HD"/>
</dbReference>
<evidence type="ECO:0000256" key="5">
    <source>
        <dbReference type="ARBA" id="ARBA00023015"/>
    </source>
</evidence>
<feature type="region of interest" description="Disordered" evidence="10">
    <location>
        <begin position="56"/>
        <end position="78"/>
    </location>
</feature>
<comment type="subcellular location">
    <subcellularLocation>
        <location evidence="1">Nucleus</location>
    </subcellularLocation>
</comment>
<dbReference type="PROSITE" id="PS51523">
    <property type="entry name" value="ZF_HD_DIMER"/>
    <property type="match status" value="1"/>
</dbReference>
<keyword evidence="9" id="KW-0539">Nucleus</keyword>
<dbReference type="OrthoDB" id="1910053at2759"/>
<evidence type="ECO:0000256" key="6">
    <source>
        <dbReference type="ARBA" id="ARBA00023125"/>
    </source>
</evidence>
<evidence type="ECO:0000259" key="11">
    <source>
        <dbReference type="PROSITE" id="PS51523"/>
    </source>
</evidence>
<evidence type="ECO:0000256" key="7">
    <source>
        <dbReference type="ARBA" id="ARBA00023155"/>
    </source>
</evidence>
<evidence type="ECO:0000313" key="12">
    <source>
        <dbReference type="EMBL" id="KAJ8443684.1"/>
    </source>
</evidence>
<keyword evidence="3" id="KW-0863">Zinc-finger</keyword>
<feature type="domain" description="ZF-HD dimerization-type" evidence="11">
    <location>
        <begin position="4"/>
        <end position="53"/>
    </location>
</feature>
<keyword evidence="6" id="KW-0238">DNA-binding</keyword>
<dbReference type="GO" id="GO:0008270">
    <property type="term" value="F:zinc ion binding"/>
    <property type="evidence" value="ECO:0007669"/>
    <property type="project" value="UniProtKB-KW"/>
</dbReference>
<dbReference type="GO" id="GO:0050793">
    <property type="term" value="P:regulation of developmental process"/>
    <property type="evidence" value="ECO:0007669"/>
    <property type="project" value="TreeGrafter"/>
</dbReference>
<dbReference type="InterPro" id="IPR009057">
    <property type="entry name" value="Homeodomain-like_sf"/>
</dbReference>
<protein>
    <recommendedName>
        <fullName evidence="11">ZF-HD dimerization-type domain-containing protein</fullName>
    </recommendedName>
</protein>
<keyword evidence="2" id="KW-0479">Metal-binding</keyword>
<evidence type="ECO:0000313" key="13">
    <source>
        <dbReference type="Proteomes" id="UP001153076"/>
    </source>
</evidence>
<keyword evidence="5" id="KW-0805">Transcription regulation</keyword>
<keyword evidence="7" id="KW-0371">Homeobox</keyword>
<evidence type="ECO:0000256" key="4">
    <source>
        <dbReference type="ARBA" id="ARBA00022833"/>
    </source>
</evidence>
<dbReference type="Pfam" id="PF04770">
    <property type="entry name" value="ZF-HD_dimer"/>
    <property type="match status" value="1"/>
</dbReference>
<dbReference type="PANTHER" id="PTHR31948">
    <property type="entry name" value="ZINC-FINGER HOMEODOMAIN PROTEIN 2"/>
    <property type="match status" value="1"/>
</dbReference>
<dbReference type="EMBL" id="JAKOGI010000115">
    <property type="protein sequence ID" value="KAJ8443684.1"/>
    <property type="molecule type" value="Genomic_DNA"/>
</dbReference>
<dbReference type="Gene3D" id="1.10.10.60">
    <property type="entry name" value="Homeodomain-like"/>
    <property type="match status" value="1"/>
</dbReference>
<dbReference type="GO" id="GO:0005634">
    <property type="term" value="C:nucleus"/>
    <property type="evidence" value="ECO:0007669"/>
    <property type="project" value="UniProtKB-SubCell"/>
</dbReference>
<dbReference type="AlphaFoldDB" id="A0A9Q1QJ36"/>
<dbReference type="NCBIfam" id="TIGR01565">
    <property type="entry name" value="homeo_ZF_HD"/>
    <property type="match status" value="1"/>
</dbReference>
<dbReference type="Proteomes" id="UP001153076">
    <property type="component" value="Unassembled WGS sequence"/>
</dbReference>
<proteinExistence type="predicted"/>
<evidence type="ECO:0000256" key="10">
    <source>
        <dbReference type="SAM" id="MobiDB-lite"/>
    </source>
</evidence>
<dbReference type="InterPro" id="IPR006456">
    <property type="entry name" value="ZF_HD_homeobox_Cys/His_dimer"/>
</dbReference>
<dbReference type="GO" id="GO:0003700">
    <property type="term" value="F:DNA-binding transcription factor activity"/>
    <property type="evidence" value="ECO:0007669"/>
    <property type="project" value="TreeGrafter"/>
</dbReference>
<keyword evidence="8" id="KW-0804">Transcription</keyword>
<dbReference type="FunFam" id="1.10.10.60:FF:000257">
    <property type="entry name" value="Zinc-finger homeodomain protein 2"/>
    <property type="match status" value="1"/>
</dbReference>
<accession>A0A9Q1QJ36</accession>
<dbReference type="SUPFAM" id="SSF46689">
    <property type="entry name" value="Homeodomain-like"/>
    <property type="match status" value="1"/>
</dbReference>
<sequence>MVRYMECQKNHAAHLGGHVLDGCGEFMPAGEEGTPLALKCAACDCHRNFHRREAEVGSSTAATPTPTPPPPQPSSTTPNCYISFANNNNISKPTVIRPQPRAPVMMAFGGGAAAESSSEDQAAAAQFAEQYGVSKKRFRTKFTQGQKDKMTEFADRIGWRIQKQDESELQRFCQEVGVKRQVFKVWLHNNKQAKTAKQKHETKVYKHLLDYGRATFHGIYKDISKKKKGRRAF</sequence>
<gene>
    <name evidence="12" type="ORF">Cgig2_019666</name>
</gene>
<evidence type="ECO:0000256" key="9">
    <source>
        <dbReference type="ARBA" id="ARBA00023242"/>
    </source>
</evidence>